<sequence>MANETSMRERMINVAVELIAEGGEASVRVSKIAEVVGVKEPSIYHHFKNRTELVTAAYVEWYWQCLRTDVPVDSMMLMVENQNDYERALRKSMEWSYRPERHKDRAIRASVLGAAQTNPELAAAINEINRKFLNGLADSLRLAQGKGWARTDLDPMAAAYWLHGQINGRVVAEMDPGAIDLDAWDAISFEVVFTLLRPRP</sequence>
<dbReference type="Gene3D" id="1.10.357.10">
    <property type="entry name" value="Tetracycline Repressor, domain 2"/>
    <property type="match status" value="1"/>
</dbReference>
<dbReference type="InterPro" id="IPR050109">
    <property type="entry name" value="HTH-type_TetR-like_transc_reg"/>
</dbReference>
<dbReference type="InterPro" id="IPR036271">
    <property type="entry name" value="Tet_transcr_reg_TetR-rel_C_sf"/>
</dbReference>
<dbReference type="PANTHER" id="PTHR30055:SF234">
    <property type="entry name" value="HTH-TYPE TRANSCRIPTIONAL REGULATOR BETI"/>
    <property type="match status" value="1"/>
</dbReference>
<protein>
    <submittedName>
        <fullName evidence="5">Unannotated protein</fullName>
    </submittedName>
</protein>
<dbReference type="PANTHER" id="PTHR30055">
    <property type="entry name" value="HTH-TYPE TRANSCRIPTIONAL REGULATOR RUTR"/>
    <property type="match status" value="1"/>
</dbReference>
<gene>
    <name evidence="5" type="ORF">UFOPK1808_00706</name>
</gene>
<keyword evidence="2" id="KW-0238">DNA-binding</keyword>
<keyword evidence="1" id="KW-0805">Transcription regulation</keyword>
<dbReference type="Gene3D" id="1.10.10.60">
    <property type="entry name" value="Homeodomain-like"/>
    <property type="match status" value="1"/>
</dbReference>
<dbReference type="InterPro" id="IPR001647">
    <property type="entry name" value="HTH_TetR"/>
</dbReference>
<dbReference type="GO" id="GO:0000976">
    <property type="term" value="F:transcription cis-regulatory region binding"/>
    <property type="evidence" value="ECO:0007669"/>
    <property type="project" value="TreeGrafter"/>
</dbReference>
<keyword evidence="3" id="KW-0804">Transcription</keyword>
<feature type="domain" description="HTH tetR-type" evidence="4">
    <location>
        <begin position="5"/>
        <end position="65"/>
    </location>
</feature>
<dbReference type="EMBL" id="CAEZUL010000064">
    <property type="protein sequence ID" value="CAB4600141.1"/>
    <property type="molecule type" value="Genomic_DNA"/>
</dbReference>
<name>A0A6J6GFM5_9ZZZZ</name>
<evidence type="ECO:0000256" key="3">
    <source>
        <dbReference type="ARBA" id="ARBA00023163"/>
    </source>
</evidence>
<dbReference type="SUPFAM" id="SSF46689">
    <property type="entry name" value="Homeodomain-like"/>
    <property type="match status" value="1"/>
</dbReference>
<dbReference type="InterPro" id="IPR009057">
    <property type="entry name" value="Homeodomain-like_sf"/>
</dbReference>
<evidence type="ECO:0000259" key="4">
    <source>
        <dbReference type="PROSITE" id="PS50977"/>
    </source>
</evidence>
<dbReference type="PRINTS" id="PR00455">
    <property type="entry name" value="HTHTETR"/>
</dbReference>
<dbReference type="AlphaFoldDB" id="A0A6J6GFM5"/>
<evidence type="ECO:0000256" key="1">
    <source>
        <dbReference type="ARBA" id="ARBA00023015"/>
    </source>
</evidence>
<evidence type="ECO:0000313" key="5">
    <source>
        <dbReference type="EMBL" id="CAB4600141.1"/>
    </source>
</evidence>
<reference evidence="5" key="1">
    <citation type="submission" date="2020-05" db="EMBL/GenBank/DDBJ databases">
        <authorList>
            <person name="Chiriac C."/>
            <person name="Salcher M."/>
            <person name="Ghai R."/>
            <person name="Kavagutti S V."/>
        </authorList>
    </citation>
    <scope>NUCLEOTIDE SEQUENCE</scope>
</reference>
<dbReference type="Pfam" id="PF00440">
    <property type="entry name" value="TetR_N"/>
    <property type="match status" value="1"/>
</dbReference>
<evidence type="ECO:0000256" key="2">
    <source>
        <dbReference type="ARBA" id="ARBA00023125"/>
    </source>
</evidence>
<dbReference type="PROSITE" id="PS50977">
    <property type="entry name" value="HTH_TETR_2"/>
    <property type="match status" value="1"/>
</dbReference>
<accession>A0A6J6GFM5</accession>
<proteinExistence type="predicted"/>
<dbReference type="GO" id="GO:0003700">
    <property type="term" value="F:DNA-binding transcription factor activity"/>
    <property type="evidence" value="ECO:0007669"/>
    <property type="project" value="TreeGrafter"/>
</dbReference>
<dbReference type="SUPFAM" id="SSF48498">
    <property type="entry name" value="Tetracyclin repressor-like, C-terminal domain"/>
    <property type="match status" value="1"/>
</dbReference>
<organism evidence="5">
    <name type="scientific">freshwater metagenome</name>
    <dbReference type="NCBI Taxonomy" id="449393"/>
    <lineage>
        <taxon>unclassified sequences</taxon>
        <taxon>metagenomes</taxon>
        <taxon>ecological metagenomes</taxon>
    </lineage>
</organism>